<feature type="compositionally biased region" description="Acidic residues" evidence="1">
    <location>
        <begin position="334"/>
        <end position="351"/>
    </location>
</feature>
<feature type="region of interest" description="Disordered" evidence="1">
    <location>
        <begin position="329"/>
        <end position="426"/>
    </location>
</feature>
<evidence type="ECO:0000313" key="3">
    <source>
        <dbReference type="Proteomes" id="UP000198949"/>
    </source>
</evidence>
<dbReference type="Gene3D" id="3.40.50.10210">
    <property type="match status" value="1"/>
</dbReference>
<evidence type="ECO:0000256" key="1">
    <source>
        <dbReference type="SAM" id="MobiDB-lite"/>
    </source>
</evidence>
<name>A0A1G6U1V9_9ACTN</name>
<dbReference type="InterPro" id="IPR036087">
    <property type="entry name" value="Nict_dMeBzImd_PRibTrfase_sf"/>
</dbReference>
<accession>A0A1G6U1V9</accession>
<protein>
    <submittedName>
        <fullName evidence="2">Nicotinate-nucleotide--dimethylbenzimidazole phosphoribosyltransferase</fullName>
    </submittedName>
</protein>
<proteinExistence type="predicted"/>
<dbReference type="GO" id="GO:0008939">
    <property type="term" value="F:nicotinate-nucleotide-dimethylbenzimidazole phosphoribosyltransferase activity"/>
    <property type="evidence" value="ECO:0007669"/>
    <property type="project" value="InterPro"/>
</dbReference>
<dbReference type="RefSeq" id="WP_091030960.1">
    <property type="nucleotide sequence ID" value="NZ_FNAD01000003.1"/>
</dbReference>
<dbReference type="Pfam" id="PF02277">
    <property type="entry name" value="DBI_PRT"/>
    <property type="match status" value="1"/>
</dbReference>
<dbReference type="InterPro" id="IPR003200">
    <property type="entry name" value="Nict_dMeBzImd_PRibTrfase"/>
</dbReference>
<dbReference type="OrthoDB" id="9781491at2"/>
<sequence>MTQTTDAGPLAELKAKFPNGVWTTRANARLQDALIEGAGLGRLQPAVGWAARMQATEAPEPFSSPRMLLFAGAYPQGWDTGDYTPVEEHATELEQGRGPLAEQATRSGLPVTVVRTGASEGVDGPLLDEAELDAALRLGRETADRAIDEGADLLLISALGAGATTASVAVCSFIAKDDITTFQPQLHAPGGSVFDSAWMGRVAALRDHVAFNRGFKRSPEALISRLGGAAIGTMAAAMFTAAVRSTPMLIDGPAAMAAMMIARDFGLAAPKWCYAPNRSAHPVVAKLAKQGGLADDLGFDLDLPDAVALPIGWDLIQQGLRLSQALPMPAKEEPEPEPAAEAAETMEDGSDADAAGPDAEPESDGSAAETEPAATTAAGDAGSTEAAESADVADATDAAETAEAAPETVAAETEPTAAPQTKDAPA</sequence>
<dbReference type="PANTHER" id="PTHR43463:SF1">
    <property type="entry name" value="NICOTINATE-NUCLEOTIDE--DIMETHYLBENZIMIDAZOLE PHOSPHORIBOSYLTRANSFERASE"/>
    <property type="match status" value="1"/>
</dbReference>
<dbReference type="Proteomes" id="UP000198949">
    <property type="component" value="Unassembled WGS sequence"/>
</dbReference>
<evidence type="ECO:0000313" key="2">
    <source>
        <dbReference type="EMBL" id="SDD34535.1"/>
    </source>
</evidence>
<reference evidence="3" key="1">
    <citation type="submission" date="2016-10" db="EMBL/GenBank/DDBJ databases">
        <authorList>
            <person name="Varghese N."/>
            <person name="Submissions S."/>
        </authorList>
    </citation>
    <scope>NUCLEOTIDE SEQUENCE [LARGE SCALE GENOMIC DNA]</scope>
    <source>
        <strain evidence="3">CGMCC 4.3516</strain>
    </source>
</reference>
<feature type="compositionally biased region" description="Low complexity" evidence="1">
    <location>
        <begin position="352"/>
        <end position="419"/>
    </location>
</feature>
<dbReference type="PANTHER" id="PTHR43463">
    <property type="entry name" value="NICOTINATE-NUCLEOTIDE--DIMETHYLBENZIMIDAZOLE PHOSPHORIBOSYLTRANSFERASE"/>
    <property type="match status" value="1"/>
</dbReference>
<keyword evidence="3" id="KW-1185">Reference proteome</keyword>
<dbReference type="STRING" id="58114.SAMN05216270_103243"/>
<keyword evidence="2" id="KW-0808">Transferase</keyword>
<dbReference type="EMBL" id="FNAD01000003">
    <property type="protein sequence ID" value="SDD34535.1"/>
    <property type="molecule type" value="Genomic_DNA"/>
</dbReference>
<dbReference type="AlphaFoldDB" id="A0A1G6U1V9"/>
<keyword evidence="2" id="KW-0328">Glycosyltransferase</keyword>
<organism evidence="2 3">
    <name type="scientific">Glycomyces harbinensis</name>
    <dbReference type="NCBI Taxonomy" id="58114"/>
    <lineage>
        <taxon>Bacteria</taxon>
        <taxon>Bacillati</taxon>
        <taxon>Actinomycetota</taxon>
        <taxon>Actinomycetes</taxon>
        <taxon>Glycomycetales</taxon>
        <taxon>Glycomycetaceae</taxon>
        <taxon>Glycomyces</taxon>
    </lineage>
</organism>
<gene>
    <name evidence="2" type="ORF">SAMN05216270_103243</name>
</gene>
<dbReference type="SUPFAM" id="SSF52733">
    <property type="entry name" value="Nicotinate mononucleotide:5,6-dimethylbenzimidazole phosphoribosyltransferase (CobT)"/>
    <property type="match status" value="1"/>
</dbReference>